<comment type="function">
    <text evidence="9">Dioxygenase that repairs alkylated DNA and RNA containing 3-methylcytosine or 1-methyladenine by oxidative demethylation. Has highest activity towards 3-methylcytosine. Has lower activity towards alkylated DNA containing ethenoadenine, and no detectable activity towards 1-methylguanine or 3-methylthymine. Accepts double-stranded and single-stranded substrates. Requires molecular oxygen, alpha-ketoglutarate and iron. Provides extensive resistance to alkylating agents such as MMS and DMS (SN2 agents), but not to MMNG and MNU (SN1 agents).</text>
</comment>
<organism evidence="17 18">
    <name type="scientific">Klebsiella indica</name>
    <dbReference type="NCBI Taxonomy" id="2582917"/>
    <lineage>
        <taxon>Bacteria</taxon>
        <taxon>Pseudomonadati</taxon>
        <taxon>Pseudomonadota</taxon>
        <taxon>Gammaproteobacteria</taxon>
        <taxon>Enterobacterales</taxon>
        <taxon>Enterobacteriaceae</taxon>
        <taxon>Klebsiella/Raoultella group</taxon>
        <taxon>Klebsiella</taxon>
    </lineage>
</organism>
<dbReference type="GO" id="GO:0035516">
    <property type="term" value="F:broad specificity oxidative DNA demethylase activity"/>
    <property type="evidence" value="ECO:0007669"/>
    <property type="project" value="UniProtKB-EC"/>
</dbReference>
<dbReference type="InterPro" id="IPR005123">
    <property type="entry name" value="Oxoglu/Fe-dep_dioxygenase_dom"/>
</dbReference>
<dbReference type="InterPro" id="IPR004574">
    <property type="entry name" value="Alkb"/>
</dbReference>
<evidence type="ECO:0000256" key="15">
    <source>
        <dbReference type="PIRSR" id="PIRSR604574-2"/>
    </source>
</evidence>
<dbReference type="EC" id="1.14.11.33" evidence="10"/>
<evidence type="ECO:0000256" key="11">
    <source>
        <dbReference type="ARBA" id="ARBA00072243"/>
    </source>
</evidence>
<dbReference type="InterPro" id="IPR037151">
    <property type="entry name" value="AlkB-like_sf"/>
</dbReference>
<proteinExistence type="inferred from homology"/>
<evidence type="ECO:0000256" key="8">
    <source>
        <dbReference type="ARBA" id="ARBA00050106"/>
    </source>
</evidence>
<evidence type="ECO:0000256" key="14">
    <source>
        <dbReference type="PIRSR" id="PIRSR604574-1"/>
    </source>
</evidence>
<keyword evidence="7" id="KW-0234">DNA repair</keyword>
<dbReference type="FunFam" id="2.60.120.590:FF:000005">
    <property type="entry name" value="Alpha-ketoglutarate-dependent dioxygenase AlkB"/>
    <property type="match status" value="1"/>
</dbReference>
<evidence type="ECO:0000256" key="1">
    <source>
        <dbReference type="ARBA" id="ARBA00007879"/>
    </source>
</evidence>
<feature type="binding site" evidence="14">
    <location>
        <position position="135"/>
    </location>
    <ligand>
        <name>substrate</name>
    </ligand>
</feature>
<dbReference type="PANTHER" id="PTHR16557">
    <property type="entry name" value="ALKYLATED DNA REPAIR PROTEIN ALKB-RELATED"/>
    <property type="match status" value="1"/>
</dbReference>
<dbReference type="GO" id="GO:0035515">
    <property type="term" value="F:oxidative RNA demethylase activity"/>
    <property type="evidence" value="ECO:0007669"/>
    <property type="project" value="TreeGrafter"/>
</dbReference>
<evidence type="ECO:0000256" key="3">
    <source>
        <dbReference type="ARBA" id="ARBA00022763"/>
    </source>
</evidence>
<dbReference type="AlphaFoldDB" id="A0A5R9LGB1"/>
<feature type="binding site" evidence="14">
    <location>
        <begin position="120"/>
        <end position="122"/>
    </location>
    <ligand>
        <name>2-oxoglutarate</name>
        <dbReference type="ChEBI" id="CHEBI:16810"/>
    </ligand>
</feature>
<dbReference type="InterPro" id="IPR027450">
    <property type="entry name" value="AlkB-like"/>
</dbReference>
<evidence type="ECO:0000256" key="4">
    <source>
        <dbReference type="ARBA" id="ARBA00022964"/>
    </source>
</evidence>
<dbReference type="Gene3D" id="2.60.120.590">
    <property type="entry name" value="Alpha-ketoglutarate-dependent dioxygenase AlkB-like"/>
    <property type="match status" value="1"/>
</dbReference>
<feature type="binding site" evidence="14">
    <location>
        <begin position="76"/>
        <end position="78"/>
    </location>
    <ligand>
        <name>substrate</name>
    </ligand>
</feature>
<feature type="binding site" evidence="14">
    <location>
        <begin position="204"/>
        <end position="210"/>
    </location>
    <ligand>
        <name>2-oxoglutarate</name>
        <dbReference type="ChEBI" id="CHEBI:16810"/>
    </ligand>
</feature>
<dbReference type="GO" id="GO:0008168">
    <property type="term" value="F:methyltransferase activity"/>
    <property type="evidence" value="ECO:0007669"/>
    <property type="project" value="UniProtKB-KW"/>
</dbReference>
<accession>A0A5R9LGB1</accession>
<feature type="binding site" evidence="14">
    <location>
        <position position="69"/>
    </location>
    <ligand>
        <name>substrate</name>
    </ligand>
</feature>
<keyword evidence="5 17" id="KW-0560">Oxidoreductase</keyword>
<evidence type="ECO:0000256" key="9">
    <source>
        <dbReference type="ARBA" id="ARBA00055649"/>
    </source>
</evidence>
<evidence type="ECO:0000256" key="12">
    <source>
        <dbReference type="ARBA" id="ARBA00080712"/>
    </source>
</evidence>
<keyword evidence="17" id="KW-0808">Transferase</keyword>
<evidence type="ECO:0000256" key="13">
    <source>
        <dbReference type="ARBA" id="ARBA00082512"/>
    </source>
</evidence>
<evidence type="ECO:0000259" key="16">
    <source>
        <dbReference type="PROSITE" id="PS51471"/>
    </source>
</evidence>
<dbReference type="GO" id="GO:0035513">
    <property type="term" value="P:oxidative RNA demethylation"/>
    <property type="evidence" value="ECO:0007669"/>
    <property type="project" value="TreeGrafter"/>
</dbReference>
<name>A0A5R9LGB1_9ENTR</name>
<reference evidence="17 18" key="1">
    <citation type="submission" date="2019-05" db="EMBL/GenBank/DDBJ databases">
        <title>Genome sequence of Klebsiella sp strain TOUT106.</title>
        <authorList>
            <person name="Rahi P."/>
            <person name="Chaudhari D."/>
        </authorList>
    </citation>
    <scope>NUCLEOTIDE SEQUENCE [LARGE SCALE GENOMIC DNA]</scope>
    <source>
        <strain evidence="17 18">TOUT106</strain>
    </source>
</reference>
<dbReference type="PROSITE" id="PS51471">
    <property type="entry name" value="FE2OG_OXY"/>
    <property type="match status" value="1"/>
</dbReference>
<dbReference type="NCBIfam" id="NF011930">
    <property type="entry name" value="PRK15401.1"/>
    <property type="match status" value="1"/>
</dbReference>
<gene>
    <name evidence="17" type="primary">alkB</name>
    <name evidence="17" type="ORF">FE839_13500</name>
</gene>
<evidence type="ECO:0000313" key="17">
    <source>
        <dbReference type="EMBL" id="TLV16043.1"/>
    </source>
</evidence>
<dbReference type="GO" id="GO:0006281">
    <property type="term" value="P:DNA repair"/>
    <property type="evidence" value="ECO:0007669"/>
    <property type="project" value="UniProtKB-KW"/>
</dbReference>
<dbReference type="Pfam" id="PF13532">
    <property type="entry name" value="2OG-FeII_Oxy_2"/>
    <property type="match status" value="1"/>
</dbReference>
<dbReference type="SUPFAM" id="SSF51197">
    <property type="entry name" value="Clavaminate synthase-like"/>
    <property type="match status" value="1"/>
</dbReference>
<sequence>MLDLFADTPPWQEPLAPGAIVLRRYARERAAGLLQVIADIARRSPFRQMVTPGGYTMSVAMTNCGELGWTTDQHGYLYANTDPLTGQRWPPMPQLFRELASDAAAACGYAQFAPDACLINRYQPGAKLSLHQDKDEHDLRAPIVSVSLGLPAIFQFGGLKRNDPLQRVLLEHGDVVVWGGKSRLFYHGIQALKEGMHPATGACRYNLTFRLAGNKNENYSCRYRRAV</sequence>
<dbReference type="Proteomes" id="UP000307430">
    <property type="component" value="Unassembled WGS sequence"/>
</dbReference>
<keyword evidence="18" id="KW-1185">Reference proteome</keyword>
<dbReference type="RefSeq" id="WP_138361324.1">
    <property type="nucleotide sequence ID" value="NZ_JBCIVH010000033.1"/>
</dbReference>
<feature type="domain" description="Fe2OG dioxygenase" evidence="16">
    <location>
        <begin position="113"/>
        <end position="213"/>
    </location>
</feature>
<dbReference type="GO" id="GO:0032259">
    <property type="term" value="P:methylation"/>
    <property type="evidence" value="ECO:0007669"/>
    <property type="project" value="UniProtKB-KW"/>
</dbReference>
<dbReference type="PANTHER" id="PTHR16557:SF2">
    <property type="entry name" value="NUCLEIC ACID DIOXYGENASE ALKBH1"/>
    <property type="match status" value="1"/>
</dbReference>
<evidence type="ECO:0000313" key="18">
    <source>
        <dbReference type="Proteomes" id="UP000307430"/>
    </source>
</evidence>
<comment type="catalytic activity">
    <reaction evidence="8">
        <text>a methylated nucleobase within DNA + 2-oxoglutarate + O2 = a nucleobase within DNA + formaldehyde + succinate + CO2</text>
        <dbReference type="Rhea" id="RHEA:30299"/>
        <dbReference type="Rhea" id="RHEA-COMP:12192"/>
        <dbReference type="Rhea" id="RHEA-COMP:12193"/>
        <dbReference type="ChEBI" id="CHEBI:15379"/>
        <dbReference type="ChEBI" id="CHEBI:16526"/>
        <dbReference type="ChEBI" id="CHEBI:16810"/>
        <dbReference type="ChEBI" id="CHEBI:16842"/>
        <dbReference type="ChEBI" id="CHEBI:30031"/>
        <dbReference type="ChEBI" id="CHEBI:32875"/>
        <dbReference type="ChEBI" id="CHEBI:64428"/>
        <dbReference type="EC" id="1.14.11.33"/>
    </reaction>
</comment>
<comment type="caution">
    <text evidence="17">The sequence shown here is derived from an EMBL/GenBank/DDBJ whole genome shotgun (WGS) entry which is preliminary data.</text>
</comment>
<dbReference type="EMBL" id="VCHQ01000017">
    <property type="protein sequence ID" value="TLV16043.1"/>
    <property type="molecule type" value="Genomic_DNA"/>
</dbReference>
<evidence type="ECO:0000256" key="2">
    <source>
        <dbReference type="ARBA" id="ARBA00022723"/>
    </source>
</evidence>
<feature type="binding site" evidence="14">
    <location>
        <position position="161"/>
    </location>
    <ligand>
        <name>substrate</name>
    </ligand>
</feature>
<feature type="binding site" evidence="15">
    <location>
        <position position="187"/>
    </location>
    <ligand>
        <name>Fe cation</name>
        <dbReference type="ChEBI" id="CHEBI:24875"/>
        <note>catalytic</note>
    </ligand>
</feature>
<comment type="similarity">
    <text evidence="1">Belongs to the alkB family.</text>
</comment>
<keyword evidence="2 15" id="KW-0479">Metal-binding</keyword>
<keyword evidence="17" id="KW-0489">Methyltransferase</keyword>
<feature type="binding site" evidence="15">
    <location>
        <position position="131"/>
    </location>
    <ligand>
        <name>Fe cation</name>
        <dbReference type="ChEBI" id="CHEBI:24875"/>
        <note>catalytic</note>
    </ligand>
</feature>
<evidence type="ECO:0000256" key="7">
    <source>
        <dbReference type="ARBA" id="ARBA00023204"/>
    </source>
</evidence>
<evidence type="ECO:0000256" key="5">
    <source>
        <dbReference type="ARBA" id="ARBA00023002"/>
    </source>
</evidence>
<dbReference type="GO" id="GO:0008198">
    <property type="term" value="F:ferrous iron binding"/>
    <property type="evidence" value="ECO:0007669"/>
    <property type="project" value="TreeGrafter"/>
</dbReference>
<evidence type="ECO:0000256" key="10">
    <source>
        <dbReference type="ARBA" id="ARBA00066725"/>
    </source>
</evidence>
<feature type="binding site" evidence="15">
    <location>
        <position position="133"/>
    </location>
    <ligand>
        <name>Fe cation</name>
        <dbReference type="ChEBI" id="CHEBI:24875"/>
        <note>catalytic</note>
    </ligand>
</feature>
<dbReference type="GO" id="GO:0005737">
    <property type="term" value="C:cytoplasm"/>
    <property type="evidence" value="ECO:0007669"/>
    <property type="project" value="TreeGrafter"/>
</dbReference>
<protein>
    <recommendedName>
        <fullName evidence="11">Alpha-ketoglutarate-dependent dioxygenase AlkB</fullName>
        <ecNumber evidence="10">1.14.11.33</ecNumber>
    </recommendedName>
    <alternativeName>
        <fullName evidence="12">Alkylated DNA repair protein AlkB</fullName>
    </alternativeName>
    <alternativeName>
        <fullName evidence="13">DNA oxidative demethylase AlkB</fullName>
    </alternativeName>
</protein>
<keyword evidence="4" id="KW-0223">Dioxygenase</keyword>
<keyword evidence="6 15" id="KW-0408">Iron</keyword>
<evidence type="ECO:0000256" key="6">
    <source>
        <dbReference type="ARBA" id="ARBA00023004"/>
    </source>
</evidence>
<comment type="cofactor">
    <cofactor evidence="15">
        <name>Fe(2+)</name>
        <dbReference type="ChEBI" id="CHEBI:29033"/>
    </cofactor>
    <text evidence="15">Binds 1 Fe(2+) ion per subunit.</text>
</comment>
<keyword evidence="3" id="KW-0227">DNA damage</keyword>